<dbReference type="AlphaFoldDB" id="A0AAN9JZ18"/>
<organism evidence="2 3">
    <name type="scientific">Canavalia gladiata</name>
    <name type="common">Sword bean</name>
    <name type="synonym">Dolichos gladiatus</name>
    <dbReference type="NCBI Taxonomy" id="3824"/>
    <lineage>
        <taxon>Eukaryota</taxon>
        <taxon>Viridiplantae</taxon>
        <taxon>Streptophyta</taxon>
        <taxon>Embryophyta</taxon>
        <taxon>Tracheophyta</taxon>
        <taxon>Spermatophyta</taxon>
        <taxon>Magnoliopsida</taxon>
        <taxon>eudicotyledons</taxon>
        <taxon>Gunneridae</taxon>
        <taxon>Pentapetalae</taxon>
        <taxon>rosids</taxon>
        <taxon>fabids</taxon>
        <taxon>Fabales</taxon>
        <taxon>Fabaceae</taxon>
        <taxon>Papilionoideae</taxon>
        <taxon>50 kb inversion clade</taxon>
        <taxon>NPAAA clade</taxon>
        <taxon>indigoferoid/millettioid clade</taxon>
        <taxon>Phaseoleae</taxon>
        <taxon>Canavalia</taxon>
    </lineage>
</organism>
<evidence type="ECO:0000259" key="1">
    <source>
        <dbReference type="Pfam" id="PF01717"/>
    </source>
</evidence>
<name>A0AAN9JZ18_CANGL</name>
<dbReference type="Gene3D" id="3.30.40.10">
    <property type="entry name" value="Zinc/RING finger domain, C3HC4 (zinc finger)"/>
    <property type="match status" value="1"/>
</dbReference>
<accession>A0AAN9JZ18</accession>
<dbReference type="SUPFAM" id="SSF57850">
    <property type="entry name" value="RING/U-box"/>
    <property type="match status" value="1"/>
</dbReference>
<reference evidence="2 3" key="1">
    <citation type="submission" date="2024-01" db="EMBL/GenBank/DDBJ databases">
        <title>The genomes of 5 underutilized Papilionoideae crops provide insights into root nodulation and disease resistanc.</title>
        <authorList>
            <person name="Jiang F."/>
        </authorList>
    </citation>
    <scope>NUCLEOTIDE SEQUENCE [LARGE SCALE GENOMIC DNA]</scope>
    <source>
        <strain evidence="2">LVBAO_FW01</strain>
        <tissue evidence="2">Leaves</tissue>
    </source>
</reference>
<dbReference type="Pfam" id="PF01717">
    <property type="entry name" value="Meth_synt_2"/>
    <property type="match status" value="1"/>
</dbReference>
<dbReference type="InterPro" id="IPR013083">
    <property type="entry name" value="Znf_RING/FYVE/PHD"/>
</dbReference>
<dbReference type="InterPro" id="IPR002629">
    <property type="entry name" value="Met_Synth_C/arc"/>
</dbReference>
<gene>
    <name evidence="2" type="ORF">VNO77_39677</name>
</gene>
<dbReference type="EMBL" id="JAYMYQ010000010">
    <property type="protein sequence ID" value="KAK7307001.1"/>
    <property type="molecule type" value="Genomic_DNA"/>
</dbReference>
<dbReference type="PANTHER" id="PTHR30519">
    <property type="entry name" value="5-METHYLTETRAHYDROPTEROYLTRIGLUTAMATE--HOMOCYSTEINE METHYLTRANSFERASE"/>
    <property type="match status" value="1"/>
</dbReference>
<dbReference type="Proteomes" id="UP001367508">
    <property type="component" value="Unassembled WGS sequence"/>
</dbReference>
<keyword evidence="3" id="KW-1185">Reference proteome</keyword>
<feature type="domain" description="Cobalamin-independent methionine synthase MetE C-terminal/archaeal" evidence="1">
    <location>
        <begin position="249"/>
        <end position="302"/>
    </location>
</feature>
<evidence type="ECO:0000313" key="3">
    <source>
        <dbReference type="Proteomes" id="UP001367508"/>
    </source>
</evidence>
<dbReference type="GO" id="GO:0008270">
    <property type="term" value="F:zinc ion binding"/>
    <property type="evidence" value="ECO:0007669"/>
    <property type="project" value="InterPro"/>
</dbReference>
<protein>
    <recommendedName>
        <fullName evidence="1">Cobalamin-independent methionine synthase MetE C-terminal/archaeal domain-containing protein</fullName>
    </recommendedName>
</protein>
<evidence type="ECO:0000313" key="2">
    <source>
        <dbReference type="EMBL" id="KAK7307001.1"/>
    </source>
</evidence>
<dbReference type="GO" id="GO:0009086">
    <property type="term" value="P:methionine biosynthetic process"/>
    <property type="evidence" value="ECO:0007669"/>
    <property type="project" value="InterPro"/>
</dbReference>
<sequence>MSMLNYIIAQNENQDINIFANISSKTIKDDLKAKSGPAKCAPSYSSIKIFIMLMKYLTLFYTHLKWVLDFLLYYPFYKLYTSQFSINIGEETDIFHYESTLGSEEDVDCAVCLCKIGDGEEIRVLRCEHVCKHSIMSEVQFKDKEVFLKLGSLFGSASVTSAELSGVQSAASFSIGSGQTWQFPELSRSSNLLPAAKIPHEFFGKGDRMVQVKGKVQDQHFSVMIVMSLPITQAIPCIANDPSKKTQHMFNDIIHSIIYMDADVITTENSRSDEKLSSAFCEGVKHGAGFGHGVHDIHSLTKDSTNRRNC</sequence>
<dbReference type="GO" id="GO:0003871">
    <property type="term" value="F:5-methyltetrahydropteroyltriglutamate-homocysteine S-methyltransferase activity"/>
    <property type="evidence" value="ECO:0007669"/>
    <property type="project" value="InterPro"/>
</dbReference>
<comment type="caution">
    <text evidence="2">The sequence shown here is derived from an EMBL/GenBank/DDBJ whole genome shotgun (WGS) entry which is preliminary data.</text>
</comment>
<proteinExistence type="predicted"/>